<accession>A0A378YAY1</accession>
<evidence type="ECO:0000313" key="2">
    <source>
        <dbReference type="Proteomes" id="UP000255467"/>
    </source>
</evidence>
<dbReference type="EMBL" id="UGRY01000002">
    <property type="protein sequence ID" value="SUA73998.1"/>
    <property type="molecule type" value="Genomic_DNA"/>
</dbReference>
<dbReference type="STRING" id="1406858.GCA_000710895_03454"/>
<gene>
    <name evidence="1" type="ORF">NCTC1934_01361</name>
</gene>
<organism evidence="1 2">
    <name type="scientific">Nocardia otitidiscaviarum</name>
    <dbReference type="NCBI Taxonomy" id="1823"/>
    <lineage>
        <taxon>Bacteria</taxon>
        <taxon>Bacillati</taxon>
        <taxon>Actinomycetota</taxon>
        <taxon>Actinomycetes</taxon>
        <taxon>Mycobacteriales</taxon>
        <taxon>Nocardiaceae</taxon>
        <taxon>Nocardia</taxon>
    </lineage>
</organism>
<dbReference type="RefSeq" id="WP_039817934.1">
    <property type="nucleotide sequence ID" value="NZ_UGRY01000002.1"/>
</dbReference>
<dbReference type="Proteomes" id="UP000255467">
    <property type="component" value="Unassembled WGS sequence"/>
</dbReference>
<name>A0A378YAY1_9NOCA</name>
<evidence type="ECO:0000313" key="1">
    <source>
        <dbReference type="EMBL" id="SUA73998.1"/>
    </source>
</evidence>
<sequence>MTSLLFSIAVVGCFGWLVYHFAPAPGERWDRLLSRYRPHAPMADWSAGDYEDQRQFVDLDAARTRHESAVQS</sequence>
<dbReference type="OrthoDB" id="4569066at2"/>
<reference evidence="1 2" key="1">
    <citation type="submission" date="2018-06" db="EMBL/GenBank/DDBJ databases">
        <authorList>
            <consortium name="Pathogen Informatics"/>
            <person name="Doyle S."/>
        </authorList>
    </citation>
    <scope>NUCLEOTIDE SEQUENCE [LARGE SCALE GENOMIC DNA]</scope>
    <source>
        <strain evidence="1 2">NCTC1934</strain>
    </source>
</reference>
<protein>
    <submittedName>
        <fullName evidence="1">Uncharacterized protein</fullName>
    </submittedName>
</protein>
<keyword evidence="2" id="KW-1185">Reference proteome</keyword>
<proteinExistence type="predicted"/>
<dbReference type="AlphaFoldDB" id="A0A378YAY1"/>